<evidence type="ECO:0000313" key="2">
    <source>
        <dbReference type="Proteomes" id="UP001055153"/>
    </source>
</evidence>
<keyword evidence="2" id="KW-1185">Reference proteome</keyword>
<name>A0ABQ4SKW4_9HYPH</name>
<dbReference type="EMBL" id="BPQQ01000058">
    <property type="protein sequence ID" value="GJE02543.1"/>
    <property type="molecule type" value="Genomic_DNA"/>
</dbReference>
<reference evidence="1" key="2">
    <citation type="submission" date="2021-08" db="EMBL/GenBank/DDBJ databases">
        <authorList>
            <person name="Tani A."/>
            <person name="Ola A."/>
            <person name="Ogura Y."/>
            <person name="Katsura K."/>
            <person name="Hayashi T."/>
        </authorList>
    </citation>
    <scope>NUCLEOTIDE SEQUENCE</scope>
    <source>
        <strain evidence="1">DSM 17168</strain>
    </source>
</reference>
<accession>A0ABQ4SKW4</accession>
<dbReference type="RefSeq" id="WP_238239079.1">
    <property type="nucleotide sequence ID" value="NZ_BPQQ01000058.1"/>
</dbReference>
<gene>
    <name evidence="1" type="ORF">GMJLKIPL_4492</name>
</gene>
<organism evidence="1 2">
    <name type="scientific">Methylobacterium isbiliense</name>
    <dbReference type="NCBI Taxonomy" id="315478"/>
    <lineage>
        <taxon>Bacteria</taxon>
        <taxon>Pseudomonadati</taxon>
        <taxon>Pseudomonadota</taxon>
        <taxon>Alphaproteobacteria</taxon>
        <taxon>Hyphomicrobiales</taxon>
        <taxon>Methylobacteriaceae</taxon>
        <taxon>Methylobacterium</taxon>
    </lineage>
</organism>
<dbReference type="Proteomes" id="UP001055153">
    <property type="component" value="Unassembled WGS sequence"/>
</dbReference>
<protein>
    <submittedName>
        <fullName evidence="1">Uncharacterized protein</fullName>
    </submittedName>
</protein>
<reference evidence="1" key="1">
    <citation type="journal article" date="2021" name="Front. Microbiol.">
        <title>Comprehensive Comparative Genomics and Phenotyping of Methylobacterium Species.</title>
        <authorList>
            <person name="Alessa O."/>
            <person name="Ogura Y."/>
            <person name="Fujitani Y."/>
            <person name="Takami H."/>
            <person name="Hayashi T."/>
            <person name="Sahin N."/>
            <person name="Tani A."/>
        </authorList>
    </citation>
    <scope>NUCLEOTIDE SEQUENCE</scope>
    <source>
        <strain evidence="1">DSM 17168</strain>
    </source>
</reference>
<sequence>MSLRNILSIKRAFRSEEARSLVESGLFDAAWYQKRYPDVRAARRGPISHYLASGAAEGRWPNPLFDPVWYAATYPEAVQDGTLAILSYLRDGLAAGRRANPVFDTRWYTERYPDVLQFGQHPLIHYLRHGVQDGRDPSPDFSTLWYLEQNPDVRAAGEHPLVHYLHFGMREGRLAAPLHAGDRAAVHLIEPIIRLEMMQPREREAAPCPVDPALDALAGAVAAVRRLDPQARFIDATYPDHILPSLVPQAAVAAPAALLAREDRARFYAGFHQQGGHQPIFVGGLPHSPAAHEWAYVGTCEGLPRRLGPALALRSFLVRDEPGRIADALAGAGPAGVERIDLGPVGADGLQVAALVGPGRRTVPLDPADAPPAPDRILLLPRHLVCASGTAETSGDYSWIWCGPDRILRLALGRRPFARTTLGLAFQAIDAGIASRCRDLLRFQINGRAVEAAIAVAGQDGAVLLRLPPGDADEPLVLSIGCREGVRPPGDGRLLTMHVTAVTLTPAGPRPSSQETAAR</sequence>
<evidence type="ECO:0000313" key="1">
    <source>
        <dbReference type="EMBL" id="GJE02543.1"/>
    </source>
</evidence>
<comment type="caution">
    <text evidence="1">The sequence shown here is derived from an EMBL/GenBank/DDBJ whole genome shotgun (WGS) entry which is preliminary data.</text>
</comment>
<proteinExistence type="predicted"/>